<keyword evidence="3" id="KW-0804">Transcription</keyword>
<dbReference type="GO" id="GO:0003677">
    <property type="term" value="F:DNA binding"/>
    <property type="evidence" value="ECO:0007669"/>
    <property type="project" value="UniProtKB-KW"/>
</dbReference>
<evidence type="ECO:0000256" key="3">
    <source>
        <dbReference type="ARBA" id="ARBA00023163"/>
    </source>
</evidence>
<dbReference type="AlphaFoldDB" id="A0A973ZZR3"/>
<evidence type="ECO:0000256" key="2">
    <source>
        <dbReference type="ARBA" id="ARBA00023125"/>
    </source>
</evidence>
<dbReference type="PANTHER" id="PTHR42756:SF1">
    <property type="entry name" value="TRANSCRIPTIONAL REPRESSOR OF EMRAB OPERON"/>
    <property type="match status" value="1"/>
</dbReference>
<sequence length="196" mass="21665">MPKANAESSRHRKPSTADLPAAVRSTARTHRVAKATELQLQRLTGCLHSLASRHHDLTQGYAAHVGIAGIQYTILTTIRYLETKGDVFPVTVAEYLGLTSAGVTKAIQHLTELGLVEKAGDSDDRRRTRLTVTHGGSILLDSLAPMQSNVNDVWLDCMNDEEFSIFLELVERFIRSSDRALAMQDYLARDSDIVSF</sequence>
<feature type="region of interest" description="Disordered" evidence="4">
    <location>
        <begin position="1"/>
        <end position="26"/>
    </location>
</feature>
<keyword evidence="8" id="KW-1185">Reference proteome</keyword>
<accession>A0A973ZZR3</accession>
<reference evidence="7" key="2">
    <citation type="journal article" date="2021" name="Int. J. Syst. Evol. Microbiol.">
        <title>Bradyrhizobium septentrionale sp. nov. (sv. septentrionale) and Bradyrhizobium quebecense sp. nov. (sv. septentrionale) associated with legumes native to Canada possess rearranged symbiosis genes and numerous insertion sequences.</title>
        <authorList>
            <person name="Bromfield E.S.P."/>
            <person name="Cloutier S."/>
        </authorList>
    </citation>
    <scope>NUCLEOTIDE SEQUENCE</scope>
    <source>
        <strain evidence="7">5S5</strain>
    </source>
</reference>
<evidence type="ECO:0000313" key="7">
    <source>
        <dbReference type="EMBL" id="WXC82030.1"/>
    </source>
</evidence>
<dbReference type="InterPro" id="IPR036388">
    <property type="entry name" value="WH-like_DNA-bd_sf"/>
</dbReference>
<dbReference type="GO" id="GO:0003700">
    <property type="term" value="F:DNA-binding transcription factor activity"/>
    <property type="evidence" value="ECO:0007669"/>
    <property type="project" value="InterPro"/>
</dbReference>
<reference evidence="6" key="1">
    <citation type="submission" date="2020-06" db="EMBL/GenBank/DDBJ databases">
        <title>Whole Genome Sequence of Bradyrhizobium sp. Strain 1S1.</title>
        <authorList>
            <person name="Bromfield E.S.P."/>
            <person name="Cloutier S."/>
        </authorList>
    </citation>
    <scope>NUCLEOTIDE SEQUENCE [LARGE SCALE GENOMIC DNA]</scope>
    <source>
        <strain evidence="6">1S1</strain>
    </source>
</reference>
<evidence type="ECO:0000313" key="8">
    <source>
        <dbReference type="Proteomes" id="UP001432046"/>
    </source>
</evidence>
<dbReference type="Gene3D" id="1.10.10.10">
    <property type="entry name" value="Winged helix-like DNA-binding domain superfamily/Winged helix DNA-binding domain"/>
    <property type="match status" value="1"/>
</dbReference>
<dbReference type="Pfam" id="PF12802">
    <property type="entry name" value="MarR_2"/>
    <property type="match status" value="1"/>
</dbReference>
<dbReference type="Proteomes" id="UP001432046">
    <property type="component" value="Chromosome"/>
</dbReference>
<gene>
    <name evidence="6" type="ORF">HAP48_009685</name>
    <name evidence="7" type="ORF">WDK88_10750</name>
</gene>
<keyword evidence="1" id="KW-0805">Transcription regulation</keyword>
<dbReference type="EMBL" id="JAAOLE020000001">
    <property type="protein sequence ID" value="NVI43305.1"/>
    <property type="molecule type" value="Genomic_DNA"/>
</dbReference>
<dbReference type="PANTHER" id="PTHR42756">
    <property type="entry name" value="TRANSCRIPTIONAL REGULATOR, MARR"/>
    <property type="match status" value="1"/>
</dbReference>
<dbReference type="RefSeq" id="WP_166208917.1">
    <property type="nucleotide sequence ID" value="NZ_CP088285.1"/>
</dbReference>
<evidence type="ECO:0000256" key="4">
    <source>
        <dbReference type="SAM" id="MobiDB-lite"/>
    </source>
</evidence>
<dbReference type="SMART" id="SM00347">
    <property type="entry name" value="HTH_MARR"/>
    <property type="match status" value="1"/>
</dbReference>
<dbReference type="PROSITE" id="PS50995">
    <property type="entry name" value="HTH_MARR_2"/>
    <property type="match status" value="1"/>
</dbReference>
<dbReference type="InterPro" id="IPR036390">
    <property type="entry name" value="WH_DNA-bd_sf"/>
</dbReference>
<evidence type="ECO:0000256" key="1">
    <source>
        <dbReference type="ARBA" id="ARBA00023015"/>
    </source>
</evidence>
<dbReference type="InterPro" id="IPR000835">
    <property type="entry name" value="HTH_MarR-typ"/>
</dbReference>
<dbReference type="SUPFAM" id="SSF46785">
    <property type="entry name" value="Winged helix' DNA-binding domain"/>
    <property type="match status" value="1"/>
</dbReference>
<dbReference type="EMBL" id="CP147711">
    <property type="protein sequence ID" value="WXC82030.1"/>
    <property type="molecule type" value="Genomic_DNA"/>
</dbReference>
<name>A0A973ZZR3_9BRAD</name>
<evidence type="ECO:0000259" key="5">
    <source>
        <dbReference type="PROSITE" id="PS50995"/>
    </source>
</evidence>
<protein>
    <submittedName>
        <fullName evidence="6 7">Winged helix-turn-helix transcriptional regulator</fullName>
    </submittedName>
</protein>
<organism evidence="6">
    <name type="scientific">Bradyrhizobium septentrionale</name>
    <dbReference type="NCBI Taxonomy" id="1404411"/>
    <lineage>
        <taxon>Bacteria</taxon>
        <taxon>Pseudomonadati</taxon>
        <taxon>Pseudomonadota</taxon>
        <taxon>Alphaproteobacteria</taxon>
        <taxon>Hyphomicrobiales</taxon>
        <taxon>Nitrobacteraceae</taxon>
        <taxon>Bradyrhizobium</taxon>
    </lineage>
</organism>
<evidence type="ECO:0000313" key="6">
    <source>
        <dbReference type="EMBL" id="NVI43305.1"/>
    </source>
</evidence>
<keyword evidence="2" id="KW-0238">DNA-binding</keyword>
<reference evidence="7" key="3">
    <citation type="submission" date="2024-03" db="EMBL/GenBank/DDBJ databases">
        <authorList>
            <person name="Bromfield E.S.P."/>
            <person name="Cloutier S."/>
        </authorList>
    </citation>
    <scope>NUCLEOTIDE SEQUENCE</scope>
    <source>
        <strain evidence="7">5S5</strain>
    </source>
</reference>
<proteinExistence type="predicted"/>
<feature type="domain" description="HTH marR-type" evidence="5">
    <location>
        <begin position="40"/>
        <end position="175"/>
    </location>
</feature>